<sequence>MLWELLCAAKESLHVASSQINFGHE</sequence>
<protein>
    <submittedName>
        <fullName evidence="1">Uncharacterized protein</fullName>
    </submittedName>
</protein>
<dbReference type="EMBL" id="GBRH01242223">
    <property type="protein sequence ID" value="JAD55672.1"/>
    <property type="molecule type" value="Transcribed_RNA"/>
</dbReference>
<reference evidence="1" key="2">
    <citation type="journal article" date="2015" name="Data Brief">
        <title>Shoot transcriptome of the giant reed, Arundo donax.</title>
        <authorList>
            <person name="Barrero R.A."/>
            <person name="Guerrero F.D."/>
            <person name="Moolhuijzen P."/>
            <person name="Goolsby J.A."/>
            <person name="Tidwell J."/>
            <person name="Bellgard S.E."/>
            <person name="Bellgard M.I."/>
        </authorList>
    </citation>
    <scope>NUCLEOTIDE SEQUENCE</scope>
    <source>
        <tissue evidence="1">Shoot tissue taken approximately 20 cm above the soil surface</tissue>
    </source>
</reference>
<dbReference type="AlphaFoldDB" id="A0A0A9B8R1"/>
<evidence type="ECO:0000313" key="1">
    <source>
        <dbReference type="EMBL" id="JAD55672.1"/>
    </source>
</evidence>
<accession>A0A0A9B8R1</accession>
<reference evidence="1" key="1">
    <citation type="submission" date="2014-09" db="EMBL/GenBank/DDBJ databases">
        <authorList>
            <person name="Magalhaes I.L.F."/>
            <person name="Oliveira U."/>
            <person name="Santos F.R."/>
            <person name="Vidigal T.H.D.A."/>
            <person name="Brescovit A.D."/>
            <person name="Santos A.J."/>
        </authorList>
    </citation>
    <scope>NUCLEOTIDE SEQUENCE</scope>
    <source>
        <tissue evidence="1">Shoot tissue taken approximately 20 cm above the soil surface</tissue>
    </source>
</reference>
<organism evidence="1">
    <name type="scientific">Arundo donax</name>
    <name type="common">Giant reed</name>
    <name type="synonym">Donax arundinaceus</name>
    <dbReference type="NCBI Taxonomy" id="35708"/>
    <lineage>
        <taxon>Eukaryota</taxon>
        <taxon>Viridiplantae</taxon>
        <taxon>Streptophyta</taxon>
        <taxon>Embryophyta</taxon>
        <taxon>Tracheophyta</taxon>
        <taxon>Spermatophyta</taxon>
        <taxon>Magnoliopsida</taxon>
        <taxon>Liliopsida</taxon>
        <taxon>Poales</taxon>
        <taxon>Poaceae</taxon>
        <taxon>PACMAD clade</taxon>
        <taxon>Arundinoideae</taxon>
        <taxon>Arundineae</taxon>
        <taxon>Arundo</taxon>
    </lineage>
</organism>
<name>A0A0A9B8R1_ARUDO</name>
<proteinExistence type="predicted"/>